<keyword evidence="2" id="KW-1185">Reference proteome</keyword>
<name>A0ACC1ICY9_9FUNG</name>
<accession>A0ACC1ICY9</accession>
<comment type="caution">
    <text evidence="1">The sequence shown here is derived from an EMBL/GenBank/DDBJ whole genome shotgun (WGS) entry which is preliminary data.</text>
</comment>
<gene>
    <name evidence="1" type="ORF">LPJ66_008178</name>
</gene>
<sequence length="146" mass="16078">MTANSIPNNRTNWPDIFERDVCPIPKPHMISMSLLLANDNNTLTSNLAGSNTPAGKYNRRRVASHATAYSGTSTVVNCHQGMDVESSESEEHNSDDSKSLTDSISSDSKATLVRNNRLHKSRSTSMTRLRKMVSGIFKPKSRNLVA</sequence>
<protein>
    <submittedName>
        <fullName evidence="1">Uncharacterized protein</fullName>
    </submittedName>
</protein>
<organism evidence="1 2">
    <name type="scientific">Kickxella alabastrina</name>
    <dbReference type="NCBI Taxonomy" id="61397"/>
    <lineage>
        <taxon>Eukaryota</taxon>
        <taxon>Fungi</taxon>
        <taxon>Fungi incertae sedis</taxon>
        <taxon>Zoopagomycota</taxon>
        <taxon>Kickxellomycotina</taxon>
        <taxon>Kickxellomycetes</taxon>
        <taxon>Kickxellales</taxon>
        <taxon>Kickxellaceae</taxon>
        <taxon>Kickxella</taxon>
    </lineage>
</organism>
<evidence type="ECO:0000313" key="2">
    <source>
        <dbReference type="Proteomes" id="UP001150581"/>
    </source>
</evidence>
<dbReference type="Proteomes" id="UP001150581">
    <property type="component" value="Unassembled WGS sequence"/>
</dbReference>
<evidence type="ECO:0000313" key="1">
    <source>
        <dbReference type="EMBL" id="KAJ1889171.1"/>
    </source>
</evidence>
<reference evidence="1" key="1">
    <citation type="submission" date="2022-07" db="EMBL/GenBank/DDBJ databases">
        <title>Phylogenomic reconstructions and comparative analyses of Kickxellomycotina fungi.</title>
        <authorList>
            <person name="Reynolds N.K."/>
            <person name="Stajich J.E."/>
            <person name="Barry K."/>
            <person name="Grigoriev I.V."/>
            <person name="Crous P."/>
            <person name="Smith M.E."/>
        </authorList>
    </citation>
    <scope>NUCLEOTIDE SEQUENCE</scope>
    <source>
        <strain evidence="1">Benny 63K</strain>
    </source>
</reference>
<proteinExistence type="predicted"/>
<dbReference type="EMBL" id="JANBPG010001595">
    <property type="protein sequence ID" value="KAJ1889171.1"/>
    <property type="molecule type" value="Genomic_DNA"/>
</dbReference>